<dbReference type="PANTHER" id="PTHR33110">
    <property type="entry name" value="F-BOX/KELCH-REPEAT PROTEIN-RELATED"/>
    <property type="match status" value="1"/>
</dbReference>
<dbReference type="SUPFAM" id="SSF81383">
    <property type="entry name" value="F-box domain"/>
    <property type="match status" value="1"/>
</dbReference>
<comment type="caution">
    <text evidence="2">The sequence shown here is derived from an EMBL/GenBank/DDBJ whole genome shotgun (WGS) entry which is preliminary data.</text>
</comment>
<dbReference type="EMBL" id="JAMRDG010000002">
    <property type="protein sequence ID" value="KAJ3686899.1"/>
    <property type="molecule type" value="Genomic_DNA"/>
</dbReference>
<evidence type="ECO:0000313" key="3">
    <source>
        <dbReference type="Proteomes" id="UP001210211"/>
    </source>
</evidence>
<proteinExistence type="predicted"/>
<dbReference type="Gene3D" id="1.20.1280.50">
    <property type="match status" value="1"/>
</dbReference>
<gene>
    <name evidence="2" type="ORF">LUZ61_016063</name>
</gene>
<evidence type="ECO:0000313" key="2">
    <source>
        <dbReference type="EMBL" id="KAJ3686899.1"/>
    </source>
</evidence>
<accession>A0AAD6EJQ4</accession>
<dbReference type="InterPro" id="IPR036047">
    <property type="entry name" value="F-box-like_dom_sf"/>
</dbReference>
<name>A0AAD6EJQ4_9POAL</name>
<dbReference type="Proteomes" id="UP001210211">
    <property type="component" value="Unassembled WGS sequence"/>
</dbReference>
<sequence>MSEEREERDWSEIPAELVHLIAKKLPDLVDFIRLRAVCTSWRSSAPLSDPPHQFPWLLEQFDRGSFSSLRRKQRFYSVSSGETLTIPIKSRKVKLQNFIRRGVYSGYLPFSDESGKVFSFFNPLTKDHFSLFPMYYGLDTPWMVWTGSNPIRNRNIVVVDQNLEWAFYDPSSSKWVEKLGFFYNCCYWQGLFFSTRVDKDTEVFDVQSRELLHKIPPPKIESMLNWFDRDGIALQVTRSYLVALVDSERAEDKSCWYRIGDISDQILFLGEMDGFSMTAKPSIGFKKGCIYFIDPYENKPYMHDVLAGTVERLPCPFQKCTWFLPGL</sequence>
<dbReference type="AlphaFoldDB" id="A0AAD6EJQ4"/>
<dbReference type="InterPro" id="IPR005174">
    <property type="entry name" value="KIB1-4_b-propeller"/>
</dbReference>
<keyword evidence="3" id="KW-1185">Reference proteome</keyword>
<protein>
    <recommendedName>
        <fullName evidence="1">KIB1-4 beta-propeller domain-containing protein</fullName>
    </recommendedName>
</protein>
<organism evidence="2 3">
    <name type="scientific">Rhynchospora tenuis</name>
    <dbReference type="NCBI Taxonomy" id="198213"/>
    <lineage>
        <taxon>Eukaryota</taxon>
        <taxon>Viridiplantae</taxon>
        <taxon>Streptophyta</taxon>
        <taxon>Embryophyta</taxon>
        <taxon>Tracheophyta</taxon>
        <taxon>Spermatophyta</taxon>
        <taxon>Magnoliopsida</taxon>
        <taxon>Liliopsida</taxon>
        <taxon>Poales</taxon>
        <taxon>Cyperaceae</taxon>
        <taxon>Cyperoideae</taxon>
        <taxon>Rhynchosporeae</taxon>
        <taxon>Rhynchospora</taxon>
    </lineage>
</organism>
<reference evidence="2 3" key="1">
    <citation type="journal article" date="2022" name="Cell">
        <title>Repeat-based holocentromeres influence genome architecture and karyotype evolution.</title>
        <authorList>
            <person name="Hofstatter P.G."/>
            <person name="Thangavel G."/>
            <person name="Lux T."/>
            <person name="Neumann P."/>
            <person name="Vondrak T."/>
            <person name="Novak P."/>
            <person name="Zhang M."/>
            <person name="Costa L."/>
            <person name="Castellani M."/>
            <person name="Scott A."/>
            <person name="Toegelov H."/>
            <person name="Fuchs J."/>
            <person name="Mata-Sucre Y."/>
            <person name="Dias Y."/>
            <person name="Vanzela A.L.L."/>
            <person name="Huettel B."/>
            <person name="Almeida C.C.S."/>
            <person name="Simkova H."/>
            <person name="Souza G."/>
            <person name="Pedrosa-Harand A."/>
            <person name="Macas J."/>
            <person name="Mayer K.F.X."/>
            <person name="Houben A."/>
            <person name="Marques A."/>
        </authorList>
    </citation>
    <scope>NUCLEOTIDE SEQUENCE [LARGE SCALE GENOMIC DNA]</scope>
    <source>
        <strain evidence="2">RhyTen1mFocal</strain>
    </source>
</reference>
<feature type="domain" description="KIB1-4 beta-propeller" evidence="1">
    <location>
        <begin position="75"/>
        <end position="301"/>
    </location>
</feature>
<dbReference type="Pfam" id="PF03478">
    <property type="entry name" value="Beta-prop_KIB1-4"/>
    <property type="match status" value="1"/>
</dbReference>
<evidence type="ECO:0000259" key="1">
    <source>
        <dbReference type="Pfam" id="PF03478"/>
    </source>
</evidence>